<feature type="domain" description="RING-type" evidence="5">
    <location>
        <begin position="301"/>
        <end position="356"/>
    </location>
</feature>
<sequence length="514" mass="59719">MIISHCSPTLPTTSSNHKNNTMALRFAYGWPDPTNTDDIVLYSSLFRLDWLVKWHATPELNREDYWIQAMQLFWALQMAEYLHPLKDKDNLDNVRRWIYQALDWMLRGRFIRWATNRARIEADENIGGPHGHDWQDRSYAFFFKEVWKFLDLVNGQNVSVEEKLKRFFCYHLECRTIFCECEECRYLNDCWQLADRDHFLQVFNFDLESVNKSVAEMLTWEAENPHLRQTADYDSALSIDDAPQLFGLLGNEIDIFCNNAPTTRTTFGMTRAALGTAEDMKPTRDCLEPVTSCQGLDRCECPICMEEFDFLAVGSQIACQHRSVRSRCGHIICVDCFDRWIATPGAIYAFACPTCRQTFLPPPLHFVNWAGLKKHLDNGNERPETSAANILQALEIYLLNLPPDQQFNGHIKLDPTDNHFEDLLNCLDVSTNTTMLWVYEGSGQASPEHYRDTGLLAIEFLRLSGHRLQAFLNGDTVRYRAVLADLWPIFVSFLNRTFMIEIFEWENQILEQTP</sequence>
<dbReference type="SUPFAM" id="SSF57850">
    <property type="entry name" value="RING/U-box"/>
    <property type="match status" value="1"/>
</dbReference>
<dbReference type="GO" id="GO:0008270">
    <property type="term" value="F:zinc ion binding"/>
    <property type="evidence" value="ECO:0007669"/>
    <property type="project" value="UniProtKB-KW"/>
</dbReference>
<keyword evidence="3" id="KW-0862">Zinc</keyword>
<dbReference type="InterPro" id="IPR013083">
    <property type="entry name" value="Znf_RING/FYVE/PHD"/>
</dbReference>
<accession>A0A6A5YTS7</accession>
<gene>
    <name evidence="6" type="ORF">BDV96DRAFT_195321</name>
</gene>
<name>A0A6A5YTS7_9PLEO</name>
<dbReference type="PROSITE" id="PS50089">
    <property type="entry name" value="ZF_RING_2"/>
    <property type="match status" value="1"/>
</dbReference>
<protein>
    <recommendedName>
        <fullName evidence="5">RING-type domain-containing protein</fullName>
    </recommendedName>
</protein>
<evidence type="ECO:0000256" key="3">
    <source>
        <dbReference type="ARBA" id="ARBA00022833"/>
    </source>
</evidence>
<evidence type="ECO:0000256" key="2">
    <source>
        <dbReference type="ARBA" id="ARBA00022771"/>
    </source>
</evidence>
<evidence type="ECO:0000256" key="4">
    <source>
        <dbReference type="PROSITE-ProRule" id="PRU00175"/>
    </source>
</evidence>
<dbReference type="AlphaFoldDB" id="A0A6A5YTS7"/>
<dbReference type="Pfam" id="PF13445">
    <property type="entry name" value="zf-RING_UBOX"/>
    <property type="match status" value="1"/>
</dbReference>
<organism evidence="6 7">
    <name type="scientific">Lophiotrema nucula</name>
    <dbReference type="NCBI Taxonomy" id="690887"/>
    <lineage>
        <taxon>Eukaryota</taxon>
        <taxon>Fungi</taxon>
        <taxon>Dikarya</taxon>
        <taxon>Ascomycota</taxon>
        <taxon>Pezizomycotina</taxon>
        <taxon>Dothideomycetes</taxon>
        <taxon>Pleosporomycetidae</taxon>
        <taxon>Pleosporales</taxon>
        <taxon>Lophiotremataceae</taxon>
        <taxon>Lophiotrema</taxon>
    </lineage>
</organism>
<evidence type="ECO:0000313" key="6">
    <source>
        <dbReference type="EMBL" id="KAF2110555.1"/>
    </source>
</evidence>
<evidence type="ECO:0000259" key="5">
    <source>
        <dbReference type="PROSITE" id="PS50089"/>
    </source>
</evidence>
<evidence type="ECO:0000256" key="1">
    <source>
        <dbReference type="ARBA" id="ARBA00022723"/>
    </source>
</evidence>
<dbReference type="EMBL" id="ML977337">
    <property type="protein sequence ID" value="KAF2110555.1"/>
    <property type="molecule type" value="Genomic_DNA"/>
</dbReference>
<dbReference type="InterPro" id="IPR001841">
    <property type="entry name" value="Znf_RING"/>
</dbReference>
<keyword evidence="1" id="KW-0479">Metal-binding</keyword>
<reference evidence="6" key="1">
    <citation type="journal article" date="2020" name="Stud. Mycol.">
        <title>101 Dothideomycetes genomes: a test case for predicting lifestyles and emergence of pathogens.</title>
        <authorList>
            <person name="Haridas S."/>
            <person name="Albert R."/>
            <person name="Binder M."/>
            <person name="Bloem J."/>
            <person name="Labutti K."/>
            <person name="Salamov A."/>
            <person name="Andreopoulos B."/>
            <person name="Baker S."/>
            <person name="Barry K."/>
            <person name="Bills G."/>
            <person name="Bluhm B."/>
            <person name="Cannon C."/>
            <person name="Castanera R."/>
            <person name="Culley D."/>
            <person name="Daum C."/>
            <person name="Ezra D."/>
            <person name="Gonzalez J."/>
            <person name="Henrissat B."/>
            <person name="Kuo A."/>
            <person name="Liang C."/>
            <person name="Lipzen A."/>
            <person name="Lutzoni F."/>
            <person name="Magnuson J."/>
            <person name="Mondo S."/>
            <person name="Nolan M."/>
            <person name="Ohm R."/>
            <person name="Pangilinan J."/>
            <person name="Park H.-J."/>
            <person name="Ramirez L."/>
            <person name="Alfaro M."/>
            <person name="Sun H."/>
            <person name="Tritt A."/>
            <person name="Yoshinaga Y."/>
            <person name="Zwiers L.-H."/>
            <person name="Turgeon B."/>
            <person name="Goodwin S."/>
            <person name="Spatafora J."/>
            <person name="Crous P."/>
            <person name="Grigoriev I."/>
        </authorList>
    </citation>
    <scope>NUCLEOTIDE SEQUENCE</scope>
    <source>
        <strain evidence="6">CBS 627.86</strain>
    </source>
</reference>
<dbReference type="SMART" id="SM00184">
    <property type="entry name" value="RING"/>
    <property type="match status" value="1"/>
</dbReference>
<proteinExistence type="predicted"/>
<dbReference type="Gene3D" id="3.30.40.10">
    <property type="entry name" value="Zinc/RING finger domain, C3HC4 (zinc finger)"/>
    <property type="match status" value="1"/>
</dbReference>
<dbReference type="Proteomes" id="UP000799770">
    <property type="component" value="Unassembled WGS sequence"/>
</dbReference>
<keyword evidence="7" id="KW-1185">Reference proteome</keyword>
<dbReference type="InterPro" id="IPR027370">
    <property type="entry name" value="Znf-RING_euk"/>
</dbReference>
<evidence type="ECO:0000313" key="7">
    <source>
        <dbReference type="Proteomes" id="UP000799770"/>
    </source>
</evidence>
<keyword evidence="2 4" id="KW-0863">Zinc-finger</keyword>